<sequence length="110" mass="12248">MTPERIYALIARFGQPVTLQRLTGTTTQVRHEVVCQAVVRGYEPVQLIGGITQGDREVAITNTEIADAQWPGPPRNGDRCIIDGRTTTIQACDTRRLRNEVVLHLIQVRG</sequence>
<proteinExistence type="predicted"/>
<organism evidence="1">
    <name type="scientific">Alsobacter sp. KACC 23698</name>
    <dbReference type="NCBI Taxonomy" id="3149229"/>
    <lineage>
        <taxon>Bacteria</taxon>
        <taxon>Pseudomonadati</taxon>
        <taxon>Pseudomonadota</taxon>
        <taxon>Alphaproteobacteria</taxon>
        <taxon>Hyphomicrobiales</taxon>
        <taxon>Alsobacteraceae</taxon>
        <taxon>Alsobacter</taxon>
    </lineage>
</organism>
<dbReference type="EMBL" id="CP157484">
    <property type="protein sequence ID" value="XBO37573.1"/>
    <property type="molecule type" value="Genomic_DNA"/>
</dbReference>
<evidence type="ECO:0000313" key="1">
    <source>
        <dbReference type="EMBL" id="XBO37573.1"/>
    </source>
</evidence>
<gene>
    <name evidence="1" type="ORF">ABEG18_17830</name>
</gene>
<accession>A0AAU7JB44</accession>
<evidence type="ECO:0008006" key="2">
    <source>
        <dbReference type="Google" id="ProtNLM"/>
    </source>
</evidence>
<protein>
    <recommendedName>
        <fullName evidence="2">Head-tail adaptor protein</fullName>
    </recommendedName>
</protein>
<name>A0AAU7JB44_9HYPH</name>
<reference evidence="1" key="1">
    <citation type="submission" date="2024-05" db="EMBL/GenBank/DDBJ databases">
        <authorList>
            <person name="Kim S."/>
            <person name="Heo J."/>
            <person name="Choi H."/>
            <person name="Choi Y."/>
            <person name="Kwon S.-W."/>
            <person name="Kim Y."/>
        </authorList>
    </citation>
    <scope>NUCLEOTIDE SEQUENCE</scope>
    <source>
        <strain evidence="1">KACC 23698</strain>
    </source>
</reference>
<dbReference type="AlphaFoldDB" id="A0AAU7JB44"/>
<dbReference type="RefSeq" id="WP_406854396.1">
    <property type="nucleotide sequence ID" value="NZ_CP157484.1"/>
</dbReference>